<protein>
    <recommendedName>
        <fullName evidence="3">Maternal effect embryo arrest 18 protein</fullName>
    </recommendedName>
</protein>
<dbReference type="SUPFAM" id="SSF142338">
    <property type="entry name" value="CofD-like"/>
    <property type="match status" value="1"/>
</dbReference>
<dbReference type="GeneID" id="70126175"/>
<dbReference type="PANTHER" id="PTHR31240">
    <property type="entry name" value="MATERNAL EFFECT EMBRYO ARREST 18"/>
    <property type="match status" value="1"/>
</dbReference>
<dbReference type="RefSeq" id="XP_045965043.1">
    <property type="nucleotide sequence ID" value="XM_046097283.1"/>
</dbReference>
<dbReference type="OrthoDB" id="10267139at2759"/>
<evidence type="ECO:0000313" key="1">
    <source>
        <dbReference type="EMBL" id="KAH6660912.1"/>
    </source>
</evidence>
<proteinExistence type="predicted"/>
<dbReference type="InterPro" id="IPR002882">
    <property type="entry name" value="CofD"/>
</dbReference>
<evidence type="ECO:0008006" key="3">
    <source>
        <dbReference type="Google" id="ProtNLM"/>
    </source>
</evidence>
<comment type="caution">
    <text evidence="1">The sequence shown here is derived from an EMBL/GenBank/DDBJ whole genome shotgun (WGS) entry which is preliminary data.</text>
</comment>
<keyword evidence="2" id="KW-1185">Reference proteome</keyword>
<name>A0A9P8UYX3_9PEZI</name>
<dbReference type="AlphaFoldDB" id="A0A9P8UYX3"/>
<dbReference type="Proteomes" id="UP000758603">
    <property type="component" value="Unassembled WGS sequence"/>
</dbReference>
<dbReference type="Gene3D" id="3.40.50.10680">
    <property type="entry name" value="CofD-like domains"/>
    <property type="match status" value="1"/>
</dbReference>
<dbReference type="PANTHER" id="PTHR31240:SF0">
    <property type="entry name" value="MATERNAL EFFECT EMBRYO ARREST 18"/>
    <property type="match status" value="1"/>
</dbReference>
<reference evidence="1" key="1">
    <citation type="journal article" date="2021" name="Nat. Commun.">
        <title>Genetic determinants of endophytism in the Arabidopsis root mycobiome.</title>
        <authorList>
            <person name="Mesny F."/>
            <person name="Miyauchi S."/>
            <person name="Thiergart T."/>
            <person name="Pickel B."/>
            <person name="Atanasova L."/>
            <person name="Karlsson M."/>
            <person name="Huettel B."/>
            <person name="Barry K.W."/>
            <person name="Haridas S."/>
            <person name="Chen C."/>
            <person name="Bauer D."/>
            <person name="Andreopoulos W."/>
            <person name="Pangilinan J."/>
            <person name="LaButti K."/>
            <person name="Riley R."/>
            <person name="Lipzen A."/>
            <person name="Clum A."/>
            <person name="Drula E."/>
            <person name="Henrissat B."/>
            <person name="Kohler A."/>
            <person name="Grigoriev I.V."/>
            <person name="Martin F.M."/>
            <person name="Hacquard S."/>
        </authorList>
    </citation>
    <scope>NUCLEOTIDE SEQUENCE</scope>
    <source>
        <strain evidence="1">MPI-SDFR-AT-0073</strain>
    </source>
</reference>
<dbReference type="CDD" id="cd07187">
    <property type="entry name" value="YvcK_like"/>
    <property type="match status" value="1"/>
</dbReference>
<dbReference type="GO" id="GO:0043743">
    <property type="term" value="F:LPPG:FO 2-phospho-L-lactate transferase activity"/>
    <property type="evidence" value="ECO:0007669"/>
    <property type="project" value="InterPro"/>
</dbReference>
<accession>A0A9P8UYX3</accession>
<dbReference type="InterPro" id="IPR038136">
    <property type="entry name" value="CofD-like_dom_sf"/>
</dbReference>
<gene>
    <name evidence="1" type="ORF">BKA67DRAFT_509954</name>
</gene>
<evidence type="ECO:0000313" key="2">
    <source>
        <dbReference type="Proteomes" id="UP000758603"/>
    </source>
</evidence>
<sequence>MESPRPKGIVVFGGGTATNSLVDVLNDLRESRRCSLSYIIPISDNGGSSSELIRVFGGPGIGDIRSRLVRLIPKVDSNADLAATKALFNYRLSKDPEKARSEWLDIVDGRHELWEQISSDKRELIRSIFNMVNMEIVKRARPSSTFNFGKAAVGNLFLTGARIFTGSLESSIYLLSQICSIPPSTSVLPAINTNFSHHISAGLSDGTIITGQNAISHPSEPTALPDANGAATAEAAAVSTTEDTDAHDLIEDANLPGSLPTLRKQYIEFSKSGEDDLSCRIKRVWYINPYGHEIRPRANPKVVEAIEQSNAVIYSIGSLYTSIVPSLVLRGVGQAIANSGVRHKVLILNSSNDRETGPSTSPFTAVDFVKAITCAAAESQGEVDNNGRLSEVRRYVTHLLHMEGEGTPVVDKEALANLGVDCIRVYGRKIDGVLRYDEQGLKSALEAILGRTERGRSRRNTKQ</sequence>
<dbReference type="EMBL" id="JAGPXC010000001">
    <property type="protein sequence ID" value="KAH6660912.1"/>
    <property type="molecule type" value="Genomic_DNA"/>
</dbReference>
<organism evidence="1 2">
    <name type="scientific">Truncatella angustata</name>
    <dbReference type="NCBI Taxonomy" id="152316"/>
    <lineage>
        <taxon>Eukaryota</taxon>
        <taxon>Fungi</taxon>
        <taxon>Dikarya</taxon>
        <taxon>Ascomycota</taxon>
        <taxon>Pezizomycotina</taxon>
        <taxon>Sordariomycetes</taxon>
        <taxon>Xylariomycetidae</taxon>
        <taxon>Amphisphaeriales</taxon>
        <taxon>Sporocadaceae</taxon>
        <taxon>Truncatella</taxon>
    </lineage>
</organism>
<dbReference type="Pfam" id="PF01933">
    <property type="entry name" value="CofD"/>
    <property type="match status" value="1"/>
</dbReference>